<dbReference type="InterPro" id="IPR025439">
    <property type="entry name" value="Spore_coat_CotO"/>
</dbReference>
<dbReference type="RefSeq" id="WP_148975840.1">
    <property type="nucleotide sequence ID" value="NZ_JBNIKT010000002.1"/>
</dbReference>
<feature type="compositionally biased region" description="Basic and acidic residues" evidence="1">
    <location>
        <begin position="34"/>
        <end position="61"/>
    </location>
</feature>
<reference evidence="2 3" key="1">
    <citation type="submission" date="2019-08" db="EMBL/GenBank/DDBJ databases">
        <title>Bacillus genomes from the desert of Cuatro Cienegas, Coahuila.</title>
        <authorList>
            <person name="Olmedo-Alvarez G."/>
        </authorList>
    </citation>
    <scope>NUCLEOTIDE SEQUENCE [LARGE SCALE GENOMIC DNA]</scope>
    <source>
        <strain evidence="2 3">CH446_14T</strain>
    </source>
</reference>
<protein>
    <recommendedName>
        <fullName evidence="4">Spore coat protein CotO</fullName>
    </recommendedName>
</protein>
<organism evidence="2 3">
    <name type="scientific">Bacillus infantis</name>
    <dbReference type="NCBI Taxonomy" id="324767"/>
    <lineage>
        <taxon>Bacteria</taxon>
        <taxon>Bacillati</taxon>
        <taxon>Bacillota</taxon>
        <taxon>Bacilli</taxon>
        <taxon>Bacillales</taxon>
        <taxon>Bacillaceae</taxon>
        <taxon>Bacillus</taxon>
    </lineage>
</organism>
<evidence type="ECO:0000313" key="2">
    <source>
        <dbReference type="EMBL" id="TYS46255.1"/>
    </source>
</evidence>
<dbReference type="Pfam" id="PF14153">
    <property type="entry name" value="Spore_coat_CotO"/>
    <property type="match status" value="1"/>
</dbReference>
<dbReference type="AlphaFoldDB" id="A0A5D4R4G3"/>
<name>A0A5D4R4G3_9BACI</name>
<dbReference type="Proteomes" id="UP000322139">
    <property type="component" value="Unassembled WGS sequence"/>
</dbReference>
<gene>
    <name evidence="2" type="ORF">FZD51_16885</name>
</gene>
<dbReference type="EMBL" id="VTER01000008">
    <property type="protein sequence ID" value="TYS46255.1"/>
    <property type="molecule type" value="Genomic_DNA"/>
</dbReference>
<comment type="caution">
    <text evidence="2">The sequence shown here is derived from an EMBL/GenBank/DDBJ whole genome shotgun (WGS) entry which is preliminary data.</text>
</comment>
<evidence type="ECO:0008006" key="4">
    <source>
        <dbReference type="Google" id="ProtNLM"/>
    </source>
</evidence>
<accession>A0A5D4R4G3</accession>
<evidence type="ECO:0000256" key="1">
    <source>
        <dbReference type="SAM" id="MobiDB-lite"/>
    </source>
</evidence>
<proteinExistence type="predicted"/>
<evidence type="ECO:0000313" key="3">
    <source>
        <dbReference type="Proteomes" id="UP000322139"/>
    </source>
</evidence>
<sequence>MEKKTKEPMLYIHQPSFKMPDIKMQEVYSAKNAKKQEKLPADRQTADNSKKSKPSGQREESIFGPAGPELVSAERKEVVQSAISDYQDAHLEKKEEESRKQGFFSFQRVKPFKEMNVEERLEYLVNFPKQLPPVPCLIFTEEKTFRGIVQSMPSEHEVEIKLMDQSLETISIKSIKEIRMIGFTK</sequence>
<feature type="region of interest" description="Disordered" evidence="1">
    <location>
        <begin position="28"/>
        <end position="70"/>
    </location>
</feature>